<feature type="domain" description="MOSC" evidence="1">
    <location>
        <begin position="125"/>
        <end position="280"/>
    </location>
</feature>
<dbReference type="Pfam" id="PF03473">
    <property type="entry name" value="MOSC"/>
    <property type="match status" value="1"/>
</dbReference>
<organism evidence="2">
    <name type="scientific">Collimonas fungivorans</name>
    <dbReference type="NCBI Taxonomy" id="158899"/>
    <lineage>
        <taxon>Bacteria</taxon>
        <taxon>Pseudomonadati</taxon>
        <taxon>Pseudomonadota</taxon>
        <taxon>Betaproteobacteria</taxon>
        <taxon>Burkholderiales</taxon>
        <taxon>Oxalobacteraceae</taxon>
        <taxon>Collimonas</taxon>
    </lineage>
</organism>
<sequence length="283" mass="30458">MPTITALTLYPIKSCAGIALQAATVTASGLSHQQAHDREWMVVDSGGQFLSQRSHPAMALIVPVLQAGTMTVQAPGMPPLLVPTAPLDRAQAASLAVVVWDDHLNAHDCGDAAAAWFSRVLGQPCKLVRFDPGARRLASKKWTLDADAPTRFADGYPMLLISQGSLDDLNRKLQAQDRTPLPMNRFRPNIVIDGVDAFEEDFLETLQAGPVCLQPVKPCTRCPMPAIDQASGEIGPDPMDILLTYRANPRVDGAVTFGVNMIVREGNGAILRIGQDIEGELAF</sequence>
<dbReference type="SUPFAM" id="SSF50800">
    <property type="entry name" value="PK beta-barrel domain-like"/>
    <property type="match status" value="1"/>
</dbReference>
<dbReference type="PANTHER" id="PTHR14237">
    <property type="entry name" value="MOLYBDOPTERIN COFACTOR SULFURASE MOSC"/>
    <property type="match status" value="1"/>
</dbReference>
<dbReference type="InterPro" id="IPR005303">
    <property type="entry name" value="MOCOS_middle"/>
</dbReference>
<evidence type="ECO:0000259" key="1">
    <source>
        <dbReference type="PROSITE" id="PS51340"/>
    </source>
</evidence>
<gene>
    <name evidence="2" type="ORF">CFter6_0818</name>
</gene>
<dbReference type="InterPro" id="IPR011037">
    <property type="entry name" value="Pyrv_Knase-like_insert_dom_sf"/>
</dbReference>
<name>A0A127P6Y6_9BURK</name>
<evidence type="ECO:0000313" key="2">
    <source>
        <dbReference type="EMBL" id="AMO93543.1"/>
    </source>
</evidence>
<dbReference type="SUPFAM" id="SSF141673">
    <property type="entry name" value="MOSC N-terminal domain-like"/>
    <property type="match status" value="1"/>
</dbReference>
<dbReference type="GO" id="GO:0003824">
    <property type="term" value="F:catalytic activity"/>
    <property type="evidence" value="ECO:0007669"/>
    <property type="project" value="InterPro"/>
</dbReference>
<dbReference type="Proteomes" id="UP000072421">
    <property type="component" value="Chromosome"/>
</dbReference>
<dbReference type="PROSITE" id="PS51340">
    <property type="entry name" value="MOSC"/>
    <property type="match status" value="1"/>
</dbReference>
<dbReference type="EMBL" id="CP013232">
    <property type="protein sequence ID" value="AMO93543.1"/>
    <property type="molecule type" value="Genomic_DNA"/>
</dbReference>
<dbReference type="RefSeq" id="WP_061542199.1">
    <property type="nucleotide sequence ID" value="NZ_CP013232.1"/>
</dbReference>
<dbReference type="Pfam" id="PF03476">
    <property type="entry name" value="MOSC_N"/>
    <property type="match status" value="1"/>
</dbReference>
<evidence type="ECO:0000313" key="3">
    <source>
        <dbReference type="Proteomes" id="UP000072421"/>
    </source>
</evidence>
<dbReference type="GO" id="GO:0030170">
    <property type="term" value="F:pyridoxal phosphate binding"/>
    <property type="evidence" value="ECO:0007669"/>
    <property type="project" value="InterPro"/>
</dbReference>
<proteinExistence type="predicted"/>
<dbReference type="OrthoDB" id="581532at2"/>
<dbReference type="AlphaFoldDB" id="A0A127P6Y6"/>
<dbReference type="PATRIC" id="fig|158899.10.peg.836"/>
<dbReference type="PANTHER" id="PTHR14237:SF19">
    <property type="entry name" value="MITOCHONDRIAL AMIDOXIME REDUCING COMPONENT 1"/>
    <property type="match status" value="1"/>
</dbReference>
<protein>
    <submittedName>
        <fullName evidence="2">MOSC domain protein</fullName>
    </submittedName>
</protein>
<accession>A0A127P6Y6</accession>
<dbReference type="GO" id="GO:0030151">
    <property type="term" value="F:molybdenum ion binding"/>
    <property type="evidence" value="ECO:0007669"/>
    <property type="project" value="InterPro"/>
</dbReference>
<dbReference type="InterPro" id="IPR005302">
    <property type="entry name" value="MoCF_Sase_C"/>
</dbReference>
<reference evidence="2 3" key="1">
    <citation type="submission" date="2015-11" db="EMBL/GenBank/DDBJ databases">
        <title>Exploring the genomic traits of fungus-feeding bacterial genus Collimonas.</title>
        <authorList>
            <person name="Song C."/>
            <person name="Schmidt R."/>
            <person name="de Jager V."/>
            <person name="Krzyzanowska D."/>
            <person name="Jongedijk E."/>
            <person name="Cankar K."/>
            <person name="Beekwilder J."/>
            <person name="van Veen A."/>
            <person name="de Boer W."/>
            <person name="van Veen J.A."/>
            <person name="Garbeva P."/>
        </authorList>
    </citation>
    <scope>NUCLEOTIDE SEQUENCE [LARGE SCALE GENOMIC DNA]</scope>
    <source>
        <strain evidence="2 3">Ter6</strain>
    </source>
</reference>